<feature type="domain" description="Response regulatory" evidence="2">
    <location>
        <begin position="6"/>
        <end position="117"/>
    </location>
</feature>
<dbReference type="Pfam" id="PF04397">
    <property type="entry name" value="LytTR"/>
    <property type="match status" value="1"/>
</dbReference>
<evidence type="ECO:0000259" key="3">
    <source>
        <dbReference type="PROSITE" id="PS50930"/>
    </source>
</evidence>
<dbReference type="Gene3D" id="2.40.50.1020">
    <property type="entry name" value="LytTr DNA-binding domain"/>
    <property type="match status" value="1"/>
</dbReference>
<dbReference type="SMART" id="SM00850">
    <property type="entry name" value="LytTR"/>
    <property type="match status" value="1"/>
</dbReference>
<dbReference type="PANTHER" id="PTHR37299">
    <property type="entry name" value="TRANSCRIPTIONAL REGULATOR-RELATED"/>
    <property type="match status" value="1"/>
</dbReference>
<dbReference type="FunFam" id="3.40.50.2300:FF:000051">
    <property type="entry name" value="Two-component response regulator yehT"/>
    <property type="match status" value="1"/>
</dbReference>
<keyword evidence="5" id="KW-1185">Reference proteome</keyword>
<name>A0A1I2CYI5_9BACT</name>
<dbReference type="InterPro" id="IPR011006">
    <property type="entry name" value="CheY-like_superfamily"/>
</dbReference>
<gene>
    <name evidence="4" type="ORF">SAMN05216283_101860</name>
</gene>
<protein>
    <submittedName>
        <fullName evidence="4">Two component transcriptional regulator, LytTR family</fullName>
    </submittedName>
</protein>
<evidence type="ECO:0000256" key="1">
    <source>
        <dbReference type="PROSITE-ProRule" id="PRU00169"/>
    </source>
</evidence>
<dbReference type="SMART" id="SM00448">
    <property type="entry name" value="REC"/>
    <property type="match status" value="1"/>
</dbReference>
<dbReference type="Pfam" id="PF00072">
    <property type="entry name" value="Response_reg"/>
    <property type="match status" value="1"/>
</dbReference>
<dbReference type="STRING" id="655355.SAMN05216283_101860"/>
<dbReference type="PROSITE" id="PS50930">
    <property type="entry name" value="HTH_LYTTR"/>
    <property type="match status" value="1"/>
</dbReference>
<dbReference type="PROSITE" id="PS50110">
    <property type="entry name" value="RESPONSE_REGULATORY"/>
    <property type="match status" value="1"/>
</dbReference>
<dbReference type="PANTHER" id="PTHR37299:SF1">
    <property type="entry name" value="STAGE 0 SPORULATION PROTEIN A HOMOLOG"/>
    <property type="match status" value="1"/>
</dbReference>
<feature type="domain" description="HTH LytTR-type" evidence="3">
    <location>
        <begin position="142"/>
        <end position="209"/>
    </location>
</feature>
<keyword evidence="1" id="KW-0597">Phosphoprotein</keyword>
<evidence type="ECO:0000313" key="4">
    <source>
        <dbReference type="EMBL" id="SFE72800.1"/>
    </source>
</evidence>
<proteinExistence type="predicted"/>
<dbReference type="SUPFAM" id="SSF52172">
    <property type="entry name" value="CheY-like"/>
    <property type="match status" value="1"/>
</dbReference>
<feature type="modified residue" description="4-aspartylphosphate" evidence="1">
    <location>
        <position position="57"/>
    </location>
</feature>
<dbReference type="AlphaFoldDB" id="A0A1I2CYI5"/>
<evidence type="ECO:0000259" key="2">
    <source>
        <dbReference type="PROSITE" id="PS50110"/>
    </source>
</evidence>
<dbReference type="GO" id="GO:0000156">
    <property type="term" value="F:phosphorelay response regulator activity"/>
    <property type="evidence" value="ECO:0007669"/>
    <property type="project" value="InterPro"/>
</dbReference>
<dbReference type="InterPro" id="IPR007492">
    <property type="entry name" value="LytTR_DNA-bd_dom"/>
</dbReference>
<dbReference type="Proteomes" id="UP000198964">
    <property type="component" value="Unassembled WGS sequence"/>
</dbReference>
<accession>A0A1I2CYI5</accession>
<dbReference type="Gene3D" id="3.40.50.2300">
    <property type="match status" value="1"/>
</dbReference>
<sequence>MEKKVRCLIVDDEPLAIEVLKAHISKLDSIEIAGTASDAVEAFDFLNKNRVDLMFLDINMPEMKGTELVKSLKHPPQVIFTTAYREYAIEGYELNVVDYLLKPISFLRFMQAVEKFFFVYNNSNGDDDAVSIHRRNNSEEFLYMREKNMIHKIPVSDVIYVESMGDNLTIYTDDRTVTCRCTISSVQKLLSEADFVRIHRSFIVAIKEITSFSPVSIFIGKKEFSIGSSYRSNVLEVLDYKGFLNK</sequence>
<evidence type="ECO:0000313" key="5">
    <source>
        <dbReference type="Proteomes" id="UP000198964"/>
    </source>
</evidence>
<organism evidence="4 5">
    <name type="scientific">Sunxiuqinia elliptica</name>
    <dbReference type="NCBI Taxonomy" id="655355"/>
    <lineage>
        <taxon>Bacteria</taxon>
        <taxon>Pseudomonadati</taxon>
        <taxon>Bacteroidota</taxon>
        <taxon>Bacteroidia</taxon>
        <taxon>Marinilabiliales</taxon>
        <taxon>Prolixibacteraceae</taxon>
        <taxon>Sunxiuqinia</taxon>
    </lineage>
</organism>
<reference evidence="4 5" key="1">
    <citation type="submission" date="2016-10" db="EMBL/GenBank/DDBJ databases">
        <authorList>
            <person name="de Groot N.N."/>
        </authorList>
    </citation>
    <scope>NUCLEOTIDE SEQUENCE [LARGE SCALE GENOMIC DNA]</scope>
    <source>
        <strain evidence="4 5">CGMCC 1.9156</strain>
    </source>
</reference>
<dbReference type="EMBL" id="FONW01000001">
    <property type="protein sequence ID" value="SFE72800.1"/>
    <property type="molecule type" value="Genomic_DNA"/>
</dbReference>
<dbReference type="InterPro" id="IPR046947">
    <property type="entry name" value="LytR-like"/>
</dbReference>
<dbReference type="InterPro" id="IPR001789">
    <property type="entry name" value="Sig_transdc_resp-reg_receiver"/>
</dbReference>
<dbReference type="RefSeq" id="WP_093918558.1">
    <property type="nucleotide sequence ID" value="NZ_FONW01000001.1"/>
</dbReference>
<dbReference type="GO" id="GO:0003677">
    <property type="term" value="F:DNA binding"/>
    <property type="evidence" value="ECO:0007669"/>
    <property type="project" value="InterPro"/>
</dbReference>